<keyword evidence="5" id="KW-0119">Carbohydrate metabolism</keyword>
<evidence type="ECO:0000313" key="10">
    <source>
        <dbReference type="Proteomes" id="UP000515860"/>
    </source>
</evidence>
<proteinExistence type="inferred from homology"/>
<dbReference type="Proteomes" id="UP000515860">
    <property type="component" value="Chromosome"/>
</dbReference>
<sequence length="226" mass="26223">MKRSEINKALKEMEAMIRSCRFELPPFCGFTPEEWQEKGHEYDEVRDNMLGWDITDYGLGRFNEMGFSLITLRNGNVKLPKYTKTYAEKLLFLRPGQASPMHFHWNKMEDIINRGGGNVLIQVYNSDEQGGFADTPVEVHCDGRAFTVQAGERVRLCPGESITIYPYMYHDFTLEEGTGPVLLGEVSMCNDDENDNRFYEEMPRFPAIEEDEKPYRLLCTEYPEAR</sequence>
<reference evidence="9 10" key="1">
    <citation type="submission" date="2020-08" db="EMBL/GenBank/DDBJ databases">
        <authorList>
            <person name="Liu C."/>
            <person name="Sun Q."/>
        </authorList>
    </citation>
    <scope>NUCLEOTIDE SEQUENCE [LARGE SCALE GENOMIC DNA]</scope>
    <source>
        <strain evidence="9 10">NSJ-29</strain>
    </source>
</reference>
<keyword evidence="3" id="KW-0464">Manganese</keyword>
<dbReference type="KEGG" id="whj:H9Q79_06065"/>
<evidence type="ECO:0000256" key="6">
    <source>
        <dbReference type="ARBA" id="ARBA00044907"/>
    </source>
</evidence>
<comment type="similarity">
    <text evidence="7">Belongs to the D-lyxose ketol-isomerase family.</text>
</comment>
<dbReference type="AlphaFoldDB" id="A0A7G9GGB6"/>
<dbReference type="EMBL" id="CP060635">
    <property type="protein sequence ID" value="QNM09848.1"/>
    <property type="molecule type" value="Genomic_DNA"/>
</dbReference>
<accession>A0A7G9GGB6</accession>
<keyword evidence="4 9" id="KW-0413">Isomerase</keyword>
<comment type="catalytic activity">
    <reaction evidence="6">
        <text>D-lyxose = D-xylulose</text>
        <dbReference type="Rhea" id="RHEA:14201"/>
        <dbReference type="ChEBI" id="CHEBI:16789"/>
        <dbReference type="ChEBI" id="CHEBI:17140"/>
        <dbReference type="EC" id="5.3.1.15"/>
    </reaction>
</comment>
<evidence type="ECO:0000256" key="2">
    <source>
        <dbReference type="ARBA" id="ARBA00022723"/>
    </source>
</evidence>
<evidence type="ECO:0000256" key="4">
    <source>
        <dbReference type="ARBA" id="ARBA00023235"/>
    </source>
</evidence>
<evidence type="ECO:0000256" key="7">
    <source>
        <dbReference type="ARBA" id="ARBA00044951"/>
    </source>
</evidence>
<evidence type="ECO:0000256" key="5">
    <source>
        <dbReference type="ARBA" id="ARBA00023277"/>
    </source>
</evidence>
<keyword evidence="10" id="KW-1185">Reference proteome</keyword>
<dbReference type="Gene3D" id="2.60.120.10">
    <property type="entry name" value="Jelly Rolls"/>
    <property type="match status" value="1"/>
</dbReference>
<dbReference type="RefSeq" id="WP_118643820.1">
    <property type="nucleotide sequence ID" value="NZ_CP060635.1"/>
</dbReference>
<dbReference type="InterPro" id="IPR010864">
    <property type="entry name" value="D-lyxose_isomer"/>
</dbReference>
<comment type="cofactor">
    <cofactor evidence="1">
        <name>Mn(2+)</name>
        <dbReference type="ChEBI" id="CHEBI:29035"/>
    </cofactor>
</comment>
<dbReference type="GO" id="GO:0047828">
    <property type="term" value="F:D-lyxose ketol-isomerase activity"/>
    <property type="evidence" value="ECO:0007669"/>
    <property type="project" value="UniProtKB-EC"/>
</dbReference>
<evidence type="ECO:0000256" key="3">
    <source>
        <dbReference type="ARBA" id="ARBA00023211"/>
    </source>
</evidence>
<dbReference type="EC" id="5.3.1.15" evidence="8"/>
<evidence type="ECO:0000256" key="1">
    <source>
        <dbReference type="ARBA" id="ARBA00001936"/>
    </source>
</evidence>
<gene>
    <name evidence="9" type="ORF">H9Q79_06065</name>
</gene>
<organism evidence="9 10">
    <name type="scientific">Wansuia hejianensis</name>
    <dbReference type="NCBI Taxonomy" id="2763667"/>
    <lineage>
        <taxon>Bacteria</taxon>
        <taxon>Bacillati</taxon>
        <taxon>Bacillota</taxon>
        <taxon>Clostridia</taxon>
        <taxon>Lachnospirales</taxon>
        <taxon>Lachnospiraceae</taxon>
        <taxon>Wansuia</taxon>
    </lineage>
</organism>
<evidence type="ECO:0000256" key="8">
    <source>
        <dbReference type="ARBA" id="ARBA00044972"/>
    </source>
</evidence>
<dbReference type="Pfam" id="PF07385">
    <property type="entry name" value="Lyx_isomer"/>
    <property type="match status" value="1"/>
</dbReference>
<evidence type="ECO:0000313" key="9">
    <source>
        <dbReference type="EMBL" id="QNM09848.1"/>
    </source>
</evidence>
<dbReference type="GO" id="GO:0046872">
    <property type="term" value="F:metal ion binding"/>
    <property type="evidence" value="ECO:0007669"/>
    <property type="project" value="UniProtKB-KW"/>
</dbReference>
<name>A0A7G9GGB6_9FIRM</name>
<dbReference type="InterPro" id="IPR047581">
    <property type="entry name" value="EcSI_cupin"/>
</dbReference>
<dbReference type="InterPro" id="IPR011051">
    <property type="entry name" value="RmlC_Cupin_sf"/>
</dbReference>
<keyword evidence="2" id="KW-0479">Metal-binding</keyword>
<dbReference type="SUPFAM" id="SSF51182">
    <property type="entry name" value="RmlC-like cupins"/>
    <property type="match status" value="1"/>
</dbReference>
<protein>
    <recommendedName>
        <fullName evidence="8">D-lyxose ketol-isomerase</fullName>
        <ecNumber evidence="8">5.3.1.15</ecNumber>
    </recommendedName>
</protein>
<dbReference type="CDD" id="cd20309">
    <property type="entry name" value="cupin_EcSI"/>
    <property type="match status" value="1"/>
</dbReference>
<dbReference type="InterPro" id="IPR014710">
    <property type="entry name" value="RmlC-like_jellyroll"/>
</dbReference>